<protein>
    <recommendedName>
        <fullName evidence="3">4a-hydroxytetrahydrobiopterin dehydratase</fullName>
    </recommendedName>
</protein>
<dbReference type="PANTHER" id="PTHR12599">
    <property type="entry name" value="PTERIN-4-ALPHA-CARBINOLAMINE DEHYDRATASE"/>
    <property type="match status" value="1"/>
</dbReference>
<comment type="caution">
    <text evidence="1">The sequence shown here is derived from an EMBL/GenBank/DDBJ whole genome shotgun (WGS) entry which is preliminary data.</text>
</comment>
<dbReference type="GO" id="GO:0008124">
    <property type="term" value="F:4-alpha-hydroxytetrahydrobiopterin dehydratase activity"/>
    <property type="evidence" value="ECO:0007669"/>
    <property type="project" value="InterPro"/>
</dbReference>
<dbReference type="GO" id="GO:0009536">
    <property type="term" value="C:plastid"/>
    <property type="evidence" value="ECO:0007669"/>
    <property type="project" value="TreeGrafter"/>
</dbReference>
<dbReference type="EMBL" id="JAAALK010000283">
    <property type="protein sequence ID" value="KAG8073049.1"/>
    <property type="molecule type" value="Genomic_DNA"/>
</dbReference>
<dbReference type="GO" id="GO:0006729">
    <property type="term" value="P:tetrahydrobiopterin biosynthetic process"/>
    <property type="evidence" value="ECO:0007669"/>
    <property type="project" value="InterPro"/>
</dbReference>
<proteinExistence type="predicted"/>
<dbReference type="PANTHER" id="PTHR12599:SF8">
    <property type="entry name" value="PTERIN-4-ALPHA-CARBINOLAMINE DEHYDRATASE, CHLOROPLASTIC-RELATED"/>
    <property type="match status" value="1"/>
</dbReference>
<reference evidence="1" key="2">
    <citation type="submission" date="2021-02" db="EMBL/GenBank/DDBJ databases">
        <authorList>
            <person name="Kimball J.A."/>
            <person name="Haas M.W."/>
            <person name="Macchietto M."/>
            <person name="Kono T."/>
            <person name="Duquette J."/>
            <person name="Shao M."/>
        </authorList>
    </citation>
    <scope>NUCLEOTIDE SEQUENCE</scope>
    <source>
        <tissue evidence="1">Fresh leaf tissue</tissue>
    </source>
</reference>
<evidence type="ECO:0000313" key="1">
    <source>
        <dbReference type="EMBL" id="KAG8073049.1"/>
    </source>
</evidence>
<dbReference type="InterPro" id="IPR001533">
    <property type="entry name" value="Pterin_deHydtase"/>
</dbReference>
<dbReference type="Proteomes" id="UP000729402">
    <property type="component" value="Unassembled WGS sequence"/>
</dbReference>
<dbReference type="Pfam" id="PF01329">
    <property type="entry name" value="Pterin_4a"/>
    <property type="match status" value="1"/>
</dbReference>
<sequence>MALLANHASPAAAACFGRVPPPPNRLAVGDWRRRRAQKGVVAMADLLGDFGARDPFPQEVESNFGEKVLGDVDTLHRILIPTLSVLSLARVPLDPNPAPVDAADARRLLHKVVGWRLLDDADQGMSLQCVWKVRDEACGRELVTRINAAVNGAPATVLFEAPNQVRAELQTPSAGGLTVNDFIVAARIDQVKTLDLIPKKRVWA</sequence>
<gene>
    <name evidence="1" type="ORF">GUJ93_ZPchr0006g42610</name>
</gene>
<dbReference type="AlphaFoldDB" id="A0A8J5SU77"/>
<organism evidence="1 2">
    <name type="scientific">Zizania palustris</name>
    <name type="common">Northern wild rice</name>
    <dbReference type="NCBI Taxonomy" id="103762"/>
    <lineage>
        <taxon>Eukaryota</taxon>
        <taxon>Viridiplantae</taxon>
        <taxon>Streptophyta</taxon>
        <taxon>Embryophyta</taxon>
        <taxon>Tracheophyta</taxon>
        <taxon>Spermatophyta</taxon>
        <taxon>Magnoliopsida</taxon>
        <taxon>Liliopsida</taxon>
        <taxon>Poales</taxon>
        <taxon>Poaceae</taxon>
        <taxon>BOP clade</taxon>
        <taxon>Oryzoideae</taxon>
        <taxon>Oryzeae</taxon>
        <taxon>Zizaniinae</taxon>
        <taxon>Zizania</taxon>
    </lineage>
</organism>
<reference evidence="1" key="1">
    <citation type="journal article" date="2021" name="bioRxiv">
        <title>Whole Genome Assembly and Annotation of Northern Wild Rice, Zizania palustris L., Supports a Whole Genome Duplication in the Zizania Genus.</title>
        <authorList>
            <person name="Haas M."/>
            <person name="Kono T."/>
            <person name="Macchietto M."/>
            <person name="Millas R."/>
            <person name="McGilp L."/>
            <person name="Shao M."/>
            <person name="Duquette J."/>
            <person name="Hirsch C.N."/>
            <person name="Kimball J."/>
        </authorList>
    </citation>
    <scope>NUCLEOTIDE SEQUENCE</scope>
    <source>
        <tissue evidence="1">Fresh leaf tissue</tissue>
    </source>
</reference>
<dbReference type="OrthoDB" id="277398at2759"/>
<accession>A0A8J5SU77</accession>
<evidence type="ECO:0008006" key="3">
    <source>
        <dbReference type="Google" id="ProtNLM"/>
    </source>
</evidence>
<name>A0A8J5SU77_ZIZPA</name>
<evidence type="ECO:0000313" key="2">
    <source>
        <dbReference type="Proteomes" id="UP000729402"/>
    </source>
</evidence>
<keyword evidence="2" id="KW-1185">Reference proteome</keyword>